<dbReference type="Proteomes" id="UP000199021">
    <property type="component" value="Unassembled WGS sequence"/>
</dbReference>
<keyword evidence="9" id="KW-1133">Transmembrane helix</keyword>
<dbReference type="RefSeq" id="WP_090165939.1">
    <property type="nucleotide sequence ID" value="NZ_FOFB01000004.1"/>
</dbReference>
<dbReference type="InterPro" id="IPR011495">
    <property type="entry name" value="Sig_transdc_His_kin_sub2_dim/P"/>
</dbReference>
<dbReference type="InterPro" id="IPR005467">
    <property type="entry name" value="His_kinase_dom"/>
</dbReference>
<dbReference type="InterPro" id="IPR011717">
    <property type="entry name" value="TPR-4"/>
</dbReference>
<dbReference type="Pfam" id="PF13424">
    <property type="entry name" value="TPR_12"/>
    <property type="match status" value="1"/>
</dbReference>
<dbReference type="GO" id="GO:0004673">
    <property type="term" value="F:protein histidine kinase activity"/>
    <property type="evidence" value="ECO:0007669"/>
    <property type="project" value="UniProtKB-EC"/>
</dbReference>
<name>A0A1H9C7J2_9BACT</name>
<dbReference type="SMART" id="SM00028">
    <property type="entry name" value="TPR"/>
    <property type="match status" value="4"/>
</dbReference>
<evidence type="ECO:0000313" key="12">
    <source>
        <dbReference type="EMBL" id="SEP96927.1"/>
    </source>
</evidence>
<feature type="domain" description="Histidine kinase" evidence="11">
    <location>
        <begin position="433"/>
        <end position="632"/>
    </location>
</feature>
<dbReference type="SMART" id="SM00387">
    <property type="entry name" value="HATPase_c"/>
    <property type="match status" value="1"/>
</dbReference>
<dbReference type="InterPro" id="IPR011990">
    <property type="entry name" value="TPR-like_helical_dom_sf"/>
</dbReference>
<keyword evidence="8" id="KW-0802">TPR repeat</keyword>
<gene>
    <name evidence="12" type="ORF">SAMN05444359_10487</name>
</gene>
<dbReference type="GO" id="GO:0005524">
    <property type="term" value="F:ATP binding"/>
    <property type="evidence" value="ECO:0007669"/>
    <property type="project" value="UniProtKB-KW"/>
</dbReference>
<dbReference type="PROSITE" id="PS50109">
    <property type="entry name" value="HIS_KIN"/>
    <property type="match status" value="1"/>
</dbReference>
<proteinExistence type="predicted"/>
<feature type="transmembrane region" description="Helical" evidence="9">
    <location>
        <begin position="391"/>
        <end position="410"/>
    </location>
</feature>
<evidence type="ECO:0000256" key="10">
    <source>
        <dbReference type="SAM" id="SignalP"/>
    </source>
</evidence>
<keyword evidence="7" id="KW-0067">ATP-binding</keyword>
<evidence type="ECO:0000256" key="4">
    <source>
        <dbReference type="ARBA" id="ARBA00022679"/>
    </source>
</evidence>
<keyword evidence="3" id="KW-0597">Phosphoprotein</keyword>
<evidence type="ECO:0000256" key="6">
    <source>
        <dbReference type="ARBA" id="ARBA00022777"/>
    </source>
</evidence>
<dbReference type="PANTHER" id="PTHR41523">
    <property type="entry name" value="TWO-COMPONENT SYSTEM SENSOR PROTEIN"/>
    <property type="match status" value="1"/>
</dbReference>
<dbReference type="Pfam" id="PF07568">
    <property type="entry name" value="HisKA_2"/>
    <property type="match status" value="1"/>
</dbReference>
<dbReference type="PROSITE" id="PS50005">
    <property type="entry name" value="TPR"/>
    <property type="match status" value="1"/>
</dbReference>
<keyword evidence="6 12" id="KW-0418">Kinase</keyword>
<dbReference type="InParanoid" id="A0A1H9C7J2"/>
<dbReference type="GO" id="GO:0042802">
    <property type="term" value="F:identical protein binding"/>
    <property type="evidence" value="ECO:0007669"/>
    <property type="project" value="InterPro"/>
</dbReference>
<comment type="catalytic activity">
    <reaction evidence="1">
        <text>ATP + protein L-histidine = ADP + protein N-phospho-L-histidine.</text>
        <dbReference type="EC" id="2.7.13.3"/>
    </reaction>
</comment>
<dbReference type="InterPro" id="IPR003594">
    <property type="entry name" value="HATPase_dom"/>
</dbReference>
<dbReference type="InterPro" id="IPR019734">
    <property type="entry name" value="TPR_rpt"/>
</dbReference>
<sequence>MKYALILCSFFWCSWSFAQPPELAVVGLDSSLRWVNEHIGDEGDEALLFAHTVLRRARAENKPEVAGNVSRDIAYWHYAHVESENADTILYYDHLAYELFRQAGNPLETARSAGHVATSYSEQRRYSEAETLLFEAAGILDSLENPTELANLYAELCFVYRNAKDYESAINYGERSLAIYSSLPGEDSLQAIVPLFYLAGVYIKADEPEKALAQAERSMKMVQIGGGDELVGESLRAYGFRGMALAKLGRLDEAMANYQYAWELAKKNVPEVAMADGYKEGIGTVLYLQGKYREAIPYLKDYLEHTTGRGGSDPSLPPAYNNLSDAYARTGQLAQALTYKDAAYLLETEELTKELEATRTELRVRYATAEKDELIGEQKDTINRQGRIQQLTYVIVGLLLLGALGLILGLRNNRHKNQLLEERNQQNELLLKEIHHRVKNNLEVISSLLELQSDGLEDEGAKDAMLTSQSRVSSMGILHQTLYQGSSLKSIEMRTYFEQLAQNLLATYETGDRIQIKVAAPEIDMDVDTAIPLGLIVNELLTNSIKYAYPPEGADAAAGLAGSAGAINVVMSRVGNNFKLRVSDEGVGMQSSVKGTGFGSRLVNLLTRQLNGTFRQETSDGFLTEIDFPYPA</sequence>
<evidence type="ECO:0000256" key="8">
    <source>
        <dbReference type="PROSITE-ProRule" id="PRU00339"/>
    </source>
</evidence>
<feature type="chain" id="PRO_5011531489" description="histidine kinase" evidence="10">
    <location>
        <begin position="19"/>
        <end position="632"/>
    </location>
</feature>
<dbReference type="Gene3D" id="1.25.40.10">
    <property type="entry name" value="Tetratricopeptide repeat domain"/>
    <property type="match status" value="2"/>
</dbReference>
<evidence type="ECO:0000259" key="11">
    <source>
        <dbReference type="PROSITE" id="PS50109"/>
    </source>
</evidence>
<dbReference type="SUPFAM" id="SSF48452">
    <property type="entry name" value="TPR-like"/>
    <property type="match status" value="1"/>
</dbReference>
<evidence type="ECO:0000256" key="1">
    <source>
        <dbReference type="ARBA" id="ARBA00000085"/>
    </source>
</evidence>
<evidence type="ECO:0000256" key="2">
    <source>
        <dbReference type="ARBA" id="ARBA00012438"/>
    </source>
</evidence>
<dbReference type="EC" id="2.7.13.3" evidence="2"/>
<keyword evidence="4" id="KW-0808">Transferase</keyword>
<dbReference type="Gene3D" id="3.30.450.20">
    <property type="entry name" value="PAS domain"/>
    <property type="match status" value="1"/>
</dbReference>
<dbReference type="Pfam" id="PF02518">
    <property type="entry name" value="HATPase_c"/>
    <property type="match status" value="1"/>
</dbReference>
<reference evidence="13" key="1">
    <citation type="submission" date="2016-10" db="EMBL/GenBank/DDBJ databases">
        <authorList>
            <person name="Varghese N."/>
            <person name="Submissions S."/>
        </authorList>
    </citation>
    <scope>NUCLEOTIDE SEQUENCE [LARGE SCALE GENOMIC DNA]</scope>
    <source>
        <strain evidence="13">DSM 24740</strain>
    </source>
</reference>
<accession>A0A1H9C7J2</accession>
<keyword evidence="10" id="KW-0732">Signal</keyword>
<keyword evidence="9" id="KW-0472">Membrane</keyword>
<dbReference type="Gene3D" id="3.30.565.10">
    <property type="entry name" value="Histidine kinase-like ATPase, C-terminal domain"/>
    <property type="match status" value="1"/>
</dbReference>
<feature type="repeat" description="TPR" evidence="8">
    <location>
        <begin position="235"/>
        <end position="268"/>
    </location>
</feature>
<evidence type="ECO:0000256" key="5">
    <source>
        <dbReference type="ARBA" id="ARBA00022741"/>
    </source>
</evidence>
<evidence type="ECO:0000256" key="7">
    <source>
        <dbReference type="ARBA" id="ARBA00022840"/>
    </source>
</evidence>
<dbReference type="InterPro" id="IPR036890">
    <property type="entry name" value="HATPase_C_sf"/>
</dbReference>
<dbReference type="EMBL" id="FOFB01000004">
    <property type="protein sequence ID" value="SEP96927.1"/>
    <property type="molecule type" value="Genomic_DNA"/>
</dbReference>
<dbReference type="Pfam" id="PF07721">
    <property type="entry name" value="TPR_4"/>
    <property type="match status" value="1"/>
</dbReference>
<evidence type="ECO:0000256" key="9">
    <source>
        <dbReference type="SAM" id="Phobius"/>
    </source>
</evidence>
<evidence type="ECO:0000313" key="13">
    <source>
        <dbReference type="Proteomes" id="UP000199021"/>
    </source>
</evidence>
<keyword evidence="5" id="KW-0547">Nucleotide-binding</keyword>
<dbReference type="OrthoDB" id="9767435at2"/>
<keyword evidence="9" id="KW-0812">Transmembrane</keyword>
<protein>
    <recommendedName>
        <fullName evidence="2">histidine kinase</fullName>
        <ecNumber evidence="2">2.7.13.3</ecNumber>
    </recommendedName>
</protein>
<dbReference type="STRING" id="478744.SAMN05444359_10487"/>
<dbReference type="AlphaFoldDB" id="A0A1H9C7J2"/>
<dbReference type="PANTHER" id="PTHR41523:SF8">
    <property type="entry name" value="ETHYLENE RESPONSE SENSOR PROTEIN"/>
    <property type="match status" value="1"/>
</dbReference>
<dbReference type="SUPFAM" id="SSF55874">
    <property type="entry name" value="ATPase domain of HSP90 chaperone/DNA topoisomerase II/histidine kinase"/>
    <property type="match status" value="1"/>
</dbReference>
<keyword evidence="13" id="KW-1185">Reference proteome</keyword>
<evidence type="ECO:0000256" key="3">
    <source>
        <dbReference type="ARBA" id="ARBA00022553"/>
    </source>
</evidence>
<organism evidence="12 13">
    <name type="scientific">Neolewinella agarilytica</name>
    <dbReference type="NCBI Taxonomy" id="478744"/>
    <lineage>
        <taxon>Bacteria</taxon>
        <taxon>Pseudomonadati</taxon>
        <taxon>Bacteroidota</taxon>
        <taxon>Saprospiria</taxon>
        <taxon>Saprospirales</taxon>
        <taxon>Lewinellaceae</taxon>
        <taxon>Neolewinella</taxon>
    </lineage>
</organism>
<feature type="signal peptide" evidence="10">
    <location>
        <begin position="1"/>
        <end position="18"/>
    </location>
</feature>